<keyword evidence="6" id="KW-0472">Membrane</keyword>
<evidence type="ECO:0000313" key="9">
    <source>
        <dbReference type="Proteomes" id="UP000738349"/>
    </source>
</evidence>
<keyword evidence="4" id="KW-0256">Endoplasmic reticulum</keyword>
<evidence type="ECO:0000256" key="3">
    <source>
        <dbReference type="ARBA" id="ARBA00004370"/>
    </source>
</evidence>
<dbReference type="PANTHER" id="PTHR48182">
    <property type="entry name" value="PROTEIN SERAC1"/>
    <property type="match status" value="1"/>
</dbReference>
<proteinExistence type="predicted"/>
<dbReference type="Pfam" id="PF13401">
    <property type="entry name" value="AAA_22"/>
    <property type="match status" value="1"/>
</dbReference>
<evidence type="ECO:0000256" key="2">
    <source>
        <dbReference type="ARBA" id="ARBA00004240"/>
    </source>
</evidence>
<evidence type="ECO:0000256" key="1">
    <source>
        <dbReference type="ARBA" id="ARBA00004173"/>
    </source>
</evidence>
<evidence type="ECO:0000256" key="4">
    <source>
        <dbReference type="ARBA" id="ARBA00022824"/>
    </source>
</evidence>
<dbReference type="PANTHER" id="PTHR48182:SF2">
    <property type="entry name" value="PROTEIN SERAC1"/>
    <property type="match status" value="1"/>
</dbReference>
<name>A0A9P9I6L6_9HYPO</name>
<dbReference type="GO" id="GO:0016887">
    <property type="term" value="F:ATP hydrolysis activity"/>
    <property type="evidence" value="ECO:0007669"/>
    <property type="project" value="InterPro"/>
</dbReference>
<keyword evidence="9" id="KW-1185">Reference proteome</keyword>
<gene>
    <name evidence="8" type="ORF">EDB81DRAFT_429900</name>
</gene>
<evidence type="ECO:0000259" key="7">
    <source>
        <dbReference type="Pfam" id="PF13401"/>
    </source>
</evidence>
<evidence type="ECO:0000313" key="8">
    <source>
        <dbReference type="EMBL" id="KAH7108962.1"/>
    </source>
</evidence>
<dbReference type="SUPFAM" id="SSF53474">
    <property type="entry name" value="alpha/beta-Hydrolases"/>
    <property type="match status" value="1"/>
</dbReference>
<dbReference type="InterPro" id="IPR027417">
    <property type="entry name" value="P-loop_NTPase"/>
</dbReference>
<evidence type="ECO:0000256" key="6">
    <source>
        <dbReference type="ARBA" id="ARBA00023136"/>
    </source>
</evidence>
<dbReference type="InterPro" id="IPR052374">
    <property type="entry name" value="SERAC1"/>
</dbReference>
<dbReference type="Gene3D" id="3.40.50.1820">
    <property type="entry name" value="alpha/beta hydrolase"/>
    <property type="match status" value="1"/>
</dbReference>
<keyword evidence="8" id="KW-0378">Hydrolase</keyword>
<dbReference type="AlphaFoldDB" id="A0A9P9I6L6"/>
<sequence length="714" mass="79685">MWLRDSLPYDIIRADTDDPMARVMIYGYESKVAQSESMQNLEDLATSFHNSLLALASAPTTKPIILIAHSLGGLIIKQALISLSRSRNEDAVKLVRAVYGIVFFGVPHDGMDISSLIPMVNNGPNRFLVESIGSINSQILSIQQREFHTALGGEGDSEVFCFYEMVESPTAQKDEYGNWAMTGPAAVLVTKSSATHCRSWEDGPEHICAVARTHSNMVKFRPRDHEYDKARERLKGLARRALSARRGTQASNAKFLVPYNQNPDFVGRSGILEDLERQLGCGQRQGAVKSRSRVSLYGLGGVGKTQIALAYVYWLQEMCPDVSVFWVHASNAERFRQAYSSIAQECGIPGYDDPKADVLSLVKTWLEKTYRSRWLMVIDNADDTQLFFLSQQERDDTNPSNIATKAEGSLGRYIPECSHGSILITSRNKQTASRLAPGKSLIEVGKMTEHEADQLVRAILEDDEISSEETSLLATRLEHLPLALVQATAFIQENTISIGEYIQLLDESDSALVDRLSEPFEAVGRDSDTPHAVTATWIISFEQIERRHAFASDILSLISLLDRQAIPKDFAADYCHRTLPKESEISEAAELTKALGTLKAFSFISKGKDQTVDMHRLVQLVTRKWLVIKSRMAEFAQHALEIVSAAYPYGRFESREICLRYLPHAHAVLENNGTGSRIENIARASLLHCVAGHFLYQGQWKDACHISGYRILQL</sequence>
<reference evidence="8" key="1">
    <citation type="journal article" date="2021" name="Nat. Commun.">
        <title>Genetic determinants of endophytism in the Arabidopsis root mycobiome.</title>
        <authorList>
            <person name="Mesny F."/>
            <person name="Miyauchi S."/>
            <person name="Thiergart T."/>
            <person name="Pickel B."/>
            <person name="Atanasova L."/>
            <person name="Karlsson M."/>
            <person name="Huettel B."/>
            <person name="Barry K.W."/>
            <person name="Haridas S."/>
            <person name="Chen C."/>
            <person name="Bauer D."/>
            <person name="Andreopoulos W."/>
            <person name="Pangilinan J."/>
            <person name="LaButti K."/>
            <person name="Riley R."/>
            <person name="Lipzen A."/>
            <person name="Clum A."/>
            <person name="Drula E."/>
            <person name="Henrissat B."/>
            <person name="Kohler A."/>
            <person name="Grigoriev I.V."/>
            <person name="Martin F.M."/>
            <person name="Hacquard S."/>
        </authorList>
    </citation>
    <scope>NUCLEOTIDE SEQUENCE</scope>
    <source>
        <strain evidence="8">MPI-CAGE-AT-0147</strain>
    </source>
</reference>
<comment type="subcellular location">
    <subcellularLocation>
        <location evidence="2">Endoplasmic reticulum</location>
    </subcellularLocation>
    <subcellularLocation>
        <location evidence="3">Membrane</location>
    </subcellularLocation>
    <subcellularLocation>
        <location evidence="1">Mitochondrion</location>
    </subcellularLocation>
</comment>
<dbReference type="OrthoDB" id="1658288at2759"/>
<dbReference type="Gene3D" id="3.40.50.300">
    <property type="entry name" value="P-loop containing nucleotide triphosphate hydrolases"/>
    <property type="match status" value="1"/>
</dbReference>
<dbReference type="GO" id="GO:0016020">
    <property type="term" value="C:membrane"/>
    <property type="evidence" value="ECO:0007669"/>
    <property type="project" value="UniProtKB-SubCell"/>
</dbReference>
<accession>A0A9P9I6L6</accession>
<dbReference type="InterPro" id="IPR049945">
    <property type="entry name" value="AAA_22"/>
</dbReference>
<protein>
    <submittedName>
        <fullName evidence="8">P-loop containing nucleoside triphosphate hydrolase protein</fullName>
    </submittedName>
</protein>
<feature type="domain" description="ORC1/DEAH AAA+ ATPase" evidence="7">
    <location>
        <begin position="294"/>
        <end position="384"/>
    </location>
</feature>
<keyword evidence="5" id="KW-0496">Mitochondrion</keyword>
<dbReference type="GO" id="GO:0005783">
    <property type="term" value="C:endoplasmic reticulum"/>
    <property type="evidence" value="ECO:0007669"/>
    <property type="project" value="UniProtKB-SubCell"/>
</dbReference>
<dbReference type="Proteomes" id="UP000738349">
    <property type="component" value="Unassembled WGS sequence"/>
</dbReference>
<dbReference type="EMBL" id="JAGMUV010000056">
    <property type="protein sequence ID" value="KAH7108962.1"/>
    <property type="molecule type" value="Genomic_DNA"/>
</dbReference>
<organism evidence="8 9">
    <name type="scientific">Dactylonectria macrodidyma</name>
    <dbReference type="NCBI Taxonomy" id="307937"/>
    <lineage>
        <taxon>Eukaryota</taxon>
        <taxon>Fungi</taxon>
        <taxon>Dikarya</taxon>
        <taxon>Ascomycota</taxon>
        <taxon>Pezizomycotina</taxon>
        <taxon>Sordariomycetes</taxon>
        <taxon>Hypocreomycetidae</taxon>
        <taxon>Hypocreales</taxon>
        <taxon>Nectriaceae</taxon>
        <taxon>Dactylonectria</taxon>
    </lineage>
</organism>
<comment type="caution">
    <text evidence="8">The sequence shown here is derived from an EMBL/GenBank/DDBJ whole genome shotgun (WGS) entry which is preliminary data.</text>
</comment>
<evidence type="ECO:0000256" key="5">
    <source>
        <dbReference type="ARBA" id="ARBA00023128"/>
    </source>
</evidence>
<dbReference type="InterPro" id="IPR029058">
    <property type="entry name" value="AB_hydrolase_fold"/>
</dbReference>
<dbReference type="GO" id="GO:0005739">
    <property type="term" value="C:mitochondrion"/>
    <property type="evidence" value="ECO:0007669"/>
    <property type="project" value="UniProtKB-SubCell"/>
</dbReference>
<dbReference type="SUPFAM" id="SSF52540">
    <property type="entry name" value="P-loop containing nucleoside triphosphate hydrolases"/>
    <property type="match status" value="1"/>
</dbReference>